<accession>A0ABQ3UWI6</accession>
<proteinExistence type="predicted"/>
<evidence type="ECO:0000313" key="2">
    <source>
        <dbReference type="Proteomes" id="UP000654345"/>
    </source>
</evidence>
<protein>
    <submittedName>
        <fullName evidence="1">Uncharacterized protein</fullName>
    </submittedName>
</protein>
<keyword evidence="2" id="KW-1185">Reference proteome</keyword>
<dbReference type="Proteomes" id="UP000654345">
    <property type="component" value="Unassembled WGS sequence"/>
</dbReference>
<reference evidence="1 2" key="1">
    <citation type="journal article" date="2021" name="Int. J. Syst. Evol. Microbiol.">
        <title>Reticulibacter mediterranei gen. nov., sp. nov., within the new family Reticulibacteraceae fam. nov., and Ktedonospora formicarum gen. nov., sp. nov., Ktedonobacter robiniae sp. nov., Dictyobacter formicarum sp. nov. and Dictyobacter arantiisoli sp. nov., belonging to the class Ktedonobacteria.</title>
        <authorList>
            <person name="Yabe S."/>
            <person name="Zheng Y."/>
            <person name="Wang C.M."/>
            <person name="Sakai Y."/>
            <person name="Abe K."/>
            <person name="Yokota A."/>
            <person name="Donadio S."/>
            <person name="Cavaletti L."/>
            <person name="Monciardini P."/>
        </authorList>
    </citation>
    <scope>NUCLEOTIDE SEQUENCE [LARGE SCALE GENOMIC DNA]</scope>
    <source>
        <strain evidence="1 2">SOSP1-30</strain>
    </source>
</reference>
<evidence type="ECO:0000313" key="1">
    <source>
        <dbReference type="EMBL" id="GHO56765.1"/>
    </source>
</evidence>
<dbReference type="RefSeq" id="WP_201373225.1">
    <property type="nucleotide sequence ID" value="NZ_BNJG01000002.1"/>
</dbReference>
<name>A0ABQ3UWI6_9CHLR</name>
<organism evidence="1 2">
    <name type="scientific">Ktedonobacter robiniae</name>
    <dbReference type="NCBI Taxonomy" id="2778365"/>
    <lineage>
        <taxon>Bacteria</taxon>
        <taxon>Bacillati</taxon>
        <taxon>Chloroflexota</taxon>
        <taxon>Ktedonobacteria</taxon>
        <taxon>Ktedonobacterales</taxon>
        <taxon>Ktedonobacteraceae</taxon>
        <taxon>Ktedonobacter</taxon>
    </lineage>
</organism>
<comment type="caution">
    <text evidence="1">The sequence shown here is derived from an EMBL/GenBank/DDBJ whole genome shotgun (WGS) entry which is preliminary data.</text>
</comment>
<gene>
    <name evidence="1" type="ORF">KSB_52400</name>
</gene>
<sequence>MNELADLHEAIERLYTTFAGYPLRHPVIGCTCCVSRADQERIASKVLRHLDGYDLERFTWKAMSTWGDEDDFKHFLPRILELVSDAQERRDLPYLFVIFGKLGYCKEWTEQEREAVTNYLLALWRWILAGHPEREEDSLLASEYLEATLYGIDDLAPFLNAWRDMCMPSSLRQLAEVISNHAWDSRLAKSSQVQAWLREDATGQMLEEGFYTYMDEAWAVELAQAVEVWEWLS</sequence>
<dbReference type="EMBL" id="BNJG01000002">
    <property type="protein sequence ID" value="GHO56765.1"/>
    <property type="molecule type" value="Genomic_DNA"/>
</dbReference>